<dbReference type="Gene3D" id="1.10.1760.20">
    <property type="match status" value="1"/>
</dbReference>
<protein>
    <recommendedName>
        <fullName evidence="4">ECF transporter S component</fullName>
    </recommendedName>
</protein>
<dbReference type="NCBIfam" id="NF046054">
    <property type="entry name" value="memb_MPN527"/>
    <property type="match status" value="1"/>
</dbReference>
<dbReference type="AlphaFoldDB" id="A0A4P6MNF6"/>
<accession>A0A4P6MNF6</accession>
<keyword evidence="1" id="KW-0472">Membrane</keyword>
<organism evidence="2 3">
    <name type="scientific">Mycoplasmopsis phocirhinis</name>
    <dbReference type="NCBI Taxonomy" id="142650"/>
    <lineage>
        <taxon>Bacteria</taxon>
        <taxon>Bacillati</taxon>
        <taxon>Mycoplasmatota</taxon>
        <taxon>Mycoplasmoidales</taxon>
        <taxon>Metamycoplasmataceae</taxon>
        <taxon>Mycoplasmopsis</taxon>
    </lineage>
</organism>
<feature type="transmembrane region" description="Helical" evidence="1">
    <location>
        <begin position="46"/>
        <end position="69"/>
    </location>
</feature>
<dbReference type="KEGG" id="mphi:EG856_01150"/>
<evidence type="ECO:0000256" key="1">
    <source>
        <dbReference type="SAM" id="Phobius"/>
    </source>
</evidence>
<dbReference type="RefSeq" id="WP_130429311.1">
    <property type="nucleotide sequence ID" value="NZ_CP034841.1"/>
</dbReference>
<gene>
    <name evidence="2" type="ORF">EG856_01150</name>
</gene>
<dbReference type="Proteomes" id="UP000289326">
    <property type="component" value="Chromosome"/>
</dbReference>
<keyword evidence="1" id="KW-0812">Transmembrane</keyword>
<reference evidence="2 3" key="1">
    <citation type="submission" date="2019-01" db="EMBL/GenBank/DDBJ databases">
        <title>Complete sequence and annotation of the Mycoplasma phocirhinis strain 852T genome.</title>
        <authorList>
            <person name="Frasca S.Jr."/>
            <person name="Kutish G.F."/>
            <person name="Castellanos Gell J."/>
            <person name="Michaels D.L."/>
            <person name="Brown D.R."/>
        </authorList>
    </citation>
    <scope>NUCLEOTIDE SEQUENCE [LARGE SCALE GENOMIC DNA]</scope>
    <source>
        <strain evidence="2 3">852</strain>
    </source>
</reference>
<feature type="transmembrane region" description="Helical" evidence="1">
    <location>
        <begin position="125"/>
        <end position="155"/>
    </location>
</feature>
<keyword evidence="3" id="KW-1185">Reference proteome</keyword>
<dbReference type="OrthoDB" id="398677at2"/>
<name>A0A4P6MNF6_9BACT</name>
<feature type="transmembrane region" description="Helical" evidence="1">
    <location>
        <begin position="184"/>
        <end position="211"/>
    </location>
</feature>
<keyword evidence="1" id="KW-1133">Transmembrane helix</keyword>
<evidence type="ECO:0000313" key="3">
    <source>
        <dbReference type="Proteomes" id="UP000289326"/>
    </source>
</evidence>
<dbReference type="EMBL" id="CP034841">
    <property type="protein sequence ID" value="QBF34533.1"/>
    <property type="molecule type" value="Genomic_DNA"/>
</dbReference>
<evidence type="ECO:0000313" key="2">
    <source>
        <dbReference type="EMBL" id="QBF34533.1"/>
    </source>
</evidence>
<feature type="transmembrane region" description="Helical" evidence="1">
    <location>
        <begin position="12"/>
        <end position="34"/>
    </location>
</feature>
<evidence type="ECO:0008006" key="4">
    <source>
        <dbReference type="Google" id="ProtNLM"/>
    </source>
</evidence>
<proteinExistence type="predicted"/>
<feature type="transmembrane region" description="Helical" evidence="1">
    <location>
        <begin position="81"/>
        <end position="104"/>
    </location>
</feature>
<sequence length="225" mass="25702">MHYNSKRVIFKIVLSGLFLALAIVSDFVGSFLAFNSFLKFNFSLVFSLAAFRFLGFGWGLIVLGGIFSIGPSYSALGYEPAGLLGHAMLIISQFSFILFYLLFFKIFSKEFNQQNSIKKEIYTNLVAFSIATVLASIVLTLINIFIATPLFFFLFKYLPDASFLSLYKTYDANFKPFFFFIPNYFLGASVVFMSFNLANYLINSIFLFSIFTTINRSNFKHYFTN</sequence>